<dbReference type="OMA" id="TSLMRTQ"/>
<accession>W2SWU6</accession>
<dbReference type="STRING" id="51031.W2SWU6"/>
<keyword evidence="4" id="KW-1185">Reference proteome</keyword>
<reference evidence="4" key="1">
    <citation type="journal article" date="2014" name="Nat. Genet.">
        <title>Genome of the human hookworm Necator americanus.</title>
        <authorList>
            <person name="Tang Y.T."/>
            <person name="Gao X."/>
            <person name="Rosa B.A."/>
            <person name="Abubucker S."/>
            <person name="Hallsworth-Pepin K."/>
            <person name="Martin J."/>
            <person name="Tyagi R."/>
            <person name="Heizer E."/>
            <person name="Zhang X."/>
            <person name="Bhonagiri-Palsikar V."/>
            <person name="Minx P."/>
            <person name="Warren W.C."/>
            <person name="Wang Q."/>
            <person name="Zhan B."/>
            <person name="Hotez P.J."/>
            <person name="Sternberg P.W."/>
            <person name="Dougall A."/>
            <person name="Gaze S.T."/>
            <person name="Mulvenna J."/>
            <person name="Sotillo J."/>
            <person name="Ranganathan S."/>
            <person name="Rabelo E.M."/>
            <person name="Wilson R.K."/>
            <person name="Felgner P.L."/>
            <person name="Bethony J."/>
            <person name="Hawdon J.M."/>
            <person name="Gasser R.B."/>
            <person name="Loukas A."/>
            <person name="Mitreva M."/>
        </authorList>
    </citation>
    <scope>NUCLEOTIDE SEQUENCE [LARGE SCALE GENOMIC DNA]</scope>
</reference>
<protein>
    <submittedName>
        <fullName evidence="3">ShTK domain protein</fullName>
    </submittedName>
</protein>
<dbReference type="Gene3D" id="1.10.10.1940">
    <property type="match status" value="1"/>
</dbReference>
<organism evidence="3 4">
    <name type="scientific">Necator americanus</name>
    <name type="common">Human hookworm</name>
    <dbReference type="NCBI Taxonomy" id="51031"/>
    <lineage>
        <taxon>Eukaryota</taxon>
        <taxon>Metazoa</taxon>
        <taxon>Ecdysozoa</taxon>
        <taxon>Nematoda</taxon>
        <taxon>Chromadorea</taxon>
        <taxon>Rhabditida</taxon>
        <taxon>Rhabditina</taxon>
        <taxon>Rhabditomorpha</taxon>
        <taxon>Strongyloidea</taxon>
        <taxon>Ancylostomatidae</taxon>
        <taxon>Bunostominae</taxon>
        <taxon>Necator</taxon>
    </lineage>
</organism>
<proteinExistence type="predicted"/>
<dbReference type="SMART" id="SM00254">
    <property type="entry name" value="ShKT"/>
    <property type="match status" value="2"/>
</dbReference>
<dbReference type="PROSITE" id="PS51670">
    <property type="entry name" value="SHKT"/>
    <property type="match status" value="1"/>
</dbReference>
<dbReference type="InterPro" id="IPR003582">
    <property type="entry name" value="ShKT_dom"/>
</dbReference>
<sequence length="72" mass="7753">MKSYCNNSAYKTLMADQCPLTCGLCTGSDGGCADVLNSRGVNECPGMYSYCFNSLYVSLMKTQCPKTCGYCS</sequence>
<evidence type="ECO:0000256" key="1">
    <source>
        <dbReference type="PROSITE-ProRule" id="PRU01005"/>
    </source>
</evidence>
<dbReference type="Pfam" id="PF01549">
    <property type="entry name" value="ShK"/>
    <property type="match status" value="2"/>
</dbReference>
<dbReference type="Proteomes" id="UP000053676">
    <property type="component" value="Unassembled WGS sequence"/>
</dbReference>
<dbReference type="Gene3D" id="1.10.10.1870">
    <property type="entry name" value="ShTK domain-like"/>
    <property type="match status" value="1"/>
</dbReference>
<dbReference type="OrthoDB" id="5863778at2759"/>
<comment type="caution">
    <text evidence="1">Lacks conserved residue(s) required for the propagation of feature annotation.</text>
</comment>
<feature type="domain" description="ShKT" evidence="2">
    <location>
        <begin position="1"/>
        <end position="25"/>
    </location>
</feature>
<evidence type="ECO:0000313" key="4">
    <source>
        <dbReference type="Proteomes" id="UP000053676"/>
    </source>
</evidence>
<evidence type="ECO:0000313" key="3">
    <source>
        <dbReference type="EMBL" id="ETN74239.1"/>
    </source>
</evidence>
<dbReference type="PANTHER" id="PTHR46219">
    <property type="entry name" value="PROTEIN CBG11138"/>
    <property type="match status" value="1"/>
</dbReference>
<gene>
    <name evidence="3" type="ORF">NECAME_04104</name>
</gene>
<dbReference type="KEGG" id="nai:NECAME_04104"/>
<name>W2SWU6_NECAM</name>
<evidence type="ECO:0000259" key="2">
    <source>
        <dbReference type="PROSITE" id="PS51670"/>
    </source>
</evidence>
<dbReference type="AlphaFoldDB" id="W2SWU6"/>
<dbReference type="EMBL" id="KI660376">
    <property type="protein sequence ID" value="ETN74239.1"/>
    <property type="molecule type" value="Genomic_DNA"/>
</dbReference>
<dbReference type="PANTHER" id="PTHR46219:SF5">
    <property type="entry name" value="SHKT DOMAIN-CONTAINING PROTEIN"/>
    <property type="match status" value="1"/>
</dbReference>